<gene>
    <name evidence="2" type="ORF">PVAP13_3KG040632</name>
</gene>
<evidence type="ECO:0000256" key="1">
    <source>
        <dbReference type="SAM" id="MobiDB-lite"/>
    </source>
</evidence>
<accession>A0A8T0UQW3</accession>
<feature type="compositionally biased region" description="Pro residues" evidence="1">
    <location>
        <begin position="15"/>
        <end position="25"/>
    </location>
</feature>
<evidence type="ECO:0000313" key="2">
    <source>
        <dbReference type="EMBL" id="KAG2623203.1"/>
    </source>
</evidence>
<evidence type="ECO:0000313" key="3">
    <source>
        <dbReference type="Proteomes" id="UP000823388"/>
    </source>
</evidence>
<dbReference type="EMBL" id="CM029041">
    <property type="protein sequence ID" value="KAG2623203.1"/>
    <property type="molecule type" value="Genomic_DNA"/>
</dbReference>
<name>A0A8T0UQW3_PANVG</name>
<dbReference type="AlphaFoldDB" id="A0A8T0UQW3"/>
<comment type="caution">
    <text evidence="2">The sequence shown here is derived from an EMBL/GenBank/DDBJ whole genome shotgun (WGS) entry which is preliminary data.</text>
</comment>
<proteinExistence type="predicted"/>
<organism evidence="2 3">
    <name type="scientific">Panicum virgatum</name>
    <name type="common">Blackwell switchgrass</name>
    <dbReference type="NCBI Taxonomy" id="38727"/>
    <lineage>
        <taxon>Eukaryota</taxon>
        <taxon>Viridiplantae</taxon>
        <taxon>Streptophyta</taxon>
        <taxon>Embryophyta</taxon>
        <taxon>Tracheophyta</taxon>
        <taxon>Spermatophyta</taxon>
        <taxon>Magnoliopsida</taxon>
        <taxon>Liliopsida</taxon>
        <taxon>Poales</taxon>
        <taxon>Poaceae</taxon>
        <taxon>PACMAD clade</taxon>
        <taxon>Panicoideae</taxon>
        <taxon>Panicodae</taxon>
        <taxon>Paniceae</taxon>
        <taxon>Panicinae</taxon>
        <taxon>Panicum</taxon>
        <taxon>Panicum sect. Hiantes</taxon>
    </lineage>
</organism>
<feature type="region of interest" description="Disordered" evidence="1">
    <location>
        <begin position="50"/>
        <end position="74"/>
    </location>
</feature>
<protein>
    <submittedName>
        <fullName evidence="2">Uncharacterized protein</fullName>
    </submittedName>
</protein>
<keyword evidence="3" id="KW-1185">Reference proteome</keyword>
<dbReference type="Proteomes" id="UP000823388">
    <property type="component" value="Chromosome 3K"/>
</dbReference>
<feature type="region of interest" description="Disordered" evidence="1">
    <location>
        <begin position="1"/>
        <end position="25"/>
    </location>
</feature>
<reference evidence="2 3" key="1">
    <citation type="submission" date="2020-05" db="EMBL/GenBank/DDBJ databases">
        <title>WGS assembly of Panicum virgatum.</title>
        <authorList>
            <person name="Lovell J.T."/>
            <person name="Jenkins J."/>
            <person name="Shu S."/>
            <person name="Juenger T.E."/>
            <person name="Schmutz J."/>
        </authorList>
    </citation>
    <scope>NUCLEOTIDE SEQUENCE [LARGE SCALE GENOMIC DNA]</scope>
    <source>
        <strain evidence="3">cv. AP13</strain>
    </source>
</reference>
<sequence length="127" mass="13659">MPQVLEFTVRHPRRPPPPPPPPPLPATIRAHIKPLDRRTHTERLVSCIRKGREREGMPGGFSSPAGDGNAATGEPWRGLGFGACETFHIGGGEAWDGQRECGALTGWGTPVAQARHNDWSRAGPGTT</sequence>